<dbReference type="AlphaFoldDB" id="A0A0E9X3Y6"/>
<sequence length="59" mass="7115">MPLRIMQATVTCAIWQLCRCPCHTDERQDWILQQNSTLKYFIHIFIYKTRQANKSTKNK</sequence>
<name>A0A0E9X3Y6_ANGAN</name>
<reference evidence="1" key="2">
    <citation type="journal article" date="2015" name="Fish Shellfish Immunol.">
        <title>Early steps in the European eel (Anguilla anguilla)-Vibrio vulnificus interaction in the gills: Role of the RtxA13 toxin.</title>
        <authorList>
            <person name="Callol A."/>
            <person name="Pajuelo D."/>
            <person name="Ebbesson L."/>
            <person name="Teles M."/>
            <person name="MacKenzie S."/>
            <person name="Amaro C."/>
        </authorList>
    </citation>
    <scope>NUCLEOTIDE SEQUENCE</scope>
</reference>
<evidence type="ECO:0000313" key="1">
    <source>
        <dbReference type="EMBL" id="JAH97432.1"/>
    </source>
</evidence>
<proteinExistence type="predicted"/>
<protein>
    <submittedName>
        <fullName evidence="1">Uncharacterized protein</fullName>
    </submittedName>
</protein>
<reference evidence="1" key="1">
    <citation type="submission" date="2014-11" db="EMBL/GenBank/DDBJ databases">
        <authorList>
            <person name="Amaro Gonzalez C."/>
        </authorList>
    </citation>
    <scope>NUCLEOTIDE SEQUENCE</scope>
</reference>
<organism evidence="1">
    <name type="scientific">Anguilla anguilla</name>
    <name type="common">European freshwater eel</name>
    <name type="synonym">Muraena anguilla</name>
    <dbReference type="NCBI Taxonomy" id="7936"/>
    <lineage>
        <taxon>Eukaryota</taxon>
        <taxon>Metazoa</taxon>
        <taxon>Chordata</taxon>
        <taxon>Craniata</taxon>
        <taxon>Vertebrata</taxon>
        <taxon>Euteleostomi</taxon>
        <taxon>Actinopterygii</taxon>
        <taxon>Neopterygii</taxon>
        <taxon>Teleostei</taxon>
        <taxon>Anguilliformes</taxon>
        <taxon>Anguillidae</taxon>
        <taxon>Anguilla</taxon>
    </lineage>
</organism>
<dbReference type="EMBL" id="GBXM01011145">
    <property type="protein sequence ID" value="JAH97432.1"/>
    <property type="molecule type" value="Transcribed_RNA"/>
</dbReference>
<accession>A0A0E9X3Y6</accession>